<keyword evidence="3" id="KW-1185">Reference proteome</keyword>
<evidence type="ECO:0000313" key="3">
    <source>
        <dbReference type="Proteomes" id="UP001209922"/>
    </source>
</evidence>
<evidence type="ECO:0000313" key="2">
    <source>
        <dbReference type="EMBL" id="MCW4473242.1"/>
    </source>
</evidence>
<reference evidence="2 3" key="1">
    <citation type="submission" date="2022-10" db="EMBL/GenBank/DDBJ databases">
        <title>Xanthomonas sp. H13-6.</title>
        <authorList>
            <person name="Liu X."/>
            <person name="Deng Z."/>
            <person name="Jiang Y."/>
            <person name="Yu T."/>
            <person name="Ai J."/>
        </authorList>
    </citation>
    <scope>NUCLEOTIDE SEQUENCE [LARGE SCALE GENOMIC DNA]</scope>
    <source>
        <strain evidence="2 3">H13-6</strain>
    </source>
</reference>
<dbReference type="InterPro" id="IPR032710">
    <property type="entry name" value="NTF2-like_dom_sf"/>
</dbReference>
<dbReference type="InterPro" id="IPR037401">
    <property type="entry name" value="SnoaL-like"/>
</dbReference>
<proteinExistence type="predicted"/>
<gene>
    <name evidence="2" type="ORF">OK345_12090</name>
</gene>
<name>A0ABT3JXP0_9XANT</name>
<dbReference type="Gene3D" id="3.10.450.50">
    <property type="match status" value="1"/>
</dbReference>
<evidence type="ECO:0000259" key="1">
    <source>
        <dbReference type="Pfam" id="PF12680"/>
    </source>
</evidence>
<dbReference type="Pfam" id="PF12680">
    <property type="entry name" value="SnoaL_2"/>
    <property type="match status" value="1"/>
</dbReference>
<protein>
    <submittedName>
        <fullName evidence="2">Nuclear transport factor 2 family protein</fullName>
    </submittedName>
</protein>
<feature type="domain" description="SnoaL-like" evidence="1">
    <location>
        <begin position="12"/>
        <end position="94"/>
    </location>
</feature>
<dbReference type="RefSeq" id="WP_265128231.1">
    <property type="nucleotide sequence ID" value="NZ_JAPCHY010000010.1"/>
</dbReference>
<accession>A0ABT3JXP0</accession>
<comment type="caution">
    <text evidence="2">The sequence shown here is derived from an EMBL/GenBank/DDBJ whole genome shotgun (WGS) entry which is preliminary data.</text>
</comment>
<organism evidence="2 3">
    <name type="scientific">Xanthomonas chitinilytica</name>
    <dbReference type="NCBI Taxonomy" id="2989819"/>
    <lineage>
        <taxon>Bacteria</taxon>
        <taxon>Pseudomonadati</taxon>
        <taxon>Pseudomonadota</taxon>
        <taxon>Gammaproteobacteria</taxon>
        <taxon>Lysobacterales</taxon>
        <taxon>Lysobacteraceae</taxon>
        <taxon>Xanthomonas</taxon>
    </lineage>
</organism>
<sequence length="108" mass="12071">MDIELPQPLALYLEEENHDGVDAIARCFAADAVVRDEGGTIRGIEAIQAWKRASKARYRYRVEPLSVQRRGATLRLRVRTSGDFPGSPAELDYTVELAGDRIASLEIR</sequence>
<dbReference type="Proteomes" id="UP001209922">
    <property type="component" value="Unassembled WGS sequence"/>
</dbReference>
<dbReference type="EMBL" id="JAPCHY010000010">
    <property type="protein sequence ID" value="MCW4473242.1"/>
    <property type="molecule type" value="Genomic_DNA"/>
</dbReference>
<dbReference type="SUPFAM" id="SSF54427">
    <property type="entry name" value="NTF2-like"/>
    <property type="match status" value="1"/>
</dbReference>